<dbReference type="InterPro" id="IPR053142">
    <property type="entry name" value="PchR_regulatory_protein"/>
</dbReference>
<dbReference type="OrthoDB" id="644174at2"/>
<dbReference type="PRINTS" id="PR00032">
    <property type="entry name" value="HTHARAC"/>
</dbReference>
<dbReference type="InterPro" id="IPR020449">
    <property type="entry name" value="Tscrpt_reg_AraC-type_HTH"/>
</dbReference>
<dbReference type="PANTHER" id="PTHR47893:SF1">
    <property type="entry name" value="REGULATORY PROTEIN PCHR"/>
    <property type="match status" value="1"/>
</dbReference>
<dbReference type="AlphaFoldDB" id="A0A1H7M729"/>
<reference evidence="6" key="1">
    <citation type="submission" date="2016-10" db="EMBL/GenBank/DDBJ databases">
        <authorList>
            <person name="Varghese N."/>
            <person name="Submissions S."/>
        </authorList>
    </citation>
    <scope>NUCLEOTIDE SEQUENCE [LARGE SCALE GENOMIC DNA]</scope>
    <source>
        <strain evidence="6">JS21-1</strain>
    </source>
</reference>
<dbReference type="EMBL" id="FNZZ01000002">
    <property type="protein sequence ID" value="SEL06738.1"/>
    <property type="molecule type" value="Genomic_DNA"/>
</dbReference>
<name>A0A1H7M729_9SPHN</name>
<dbReference type="GO" id="GO:0043565">
    <property type="term" value="F:sequence-specific DNA binding"/>
    <property type="evidence" value="ECO:0007669"/>
    <property type="project" value="InterPro"/>
</dbReference>
<dbReference type="Gene3D" id="1.10.10.60">
    <property type="entry name" value="Homeodomain-like"/>
    <property type="match status" value="1"/>
</dbReference>
<dbReference type="InterPro" id="IPR009057">
    <property type="entry name" value="Homeodomain-like_sf"/>
</dbReference>
<dbReference type="SUPFAM" id="SSF46689">
    <property type="entry name" value="Homeodomain-like"/>
    <property type="match status" value="2"/>
</dbReference>
<dbReference type="Pfam" id="PF12833">
    <property type="entry name" value="HTH_18"/>
    <property type="match status" value="1"/>
</dbReference>
<dbReference type="PROSITE" id="PS01124">
    <property type="entry name" value="HTH_ARAC_FAMILY_2"/>
    <property type="match status" value="1"/>
</dbReference>
<sequence>MGGDTLSDCLRRRSANMVNLDWRLATPKPTGNDDAFFSWTKRMLLPSDMVCYFNPKQRNEMVRRRVMVFTPFDDHPGVTISRSDGSSPEGDGHLAVALPPTEAEDHWLRLPAGSWHLAPELRLILKDALTRADLDGVSGLYVQAKFLELTCRVSEMLNAGELTPLCGSAKLDEFDTRRIVRARDLIHEHFGESLTLARIAKECGLNRSLLSRGFRLMYDTSVLRYVAETRLGAATRLLLTSNAGVASIGHQCGYSNNAAFTRAFNRRYGMSPSTMRRQAPVGASHRSAPTRPLLVSSRVCSRG</sequence>
<dbReference type="SMART" id="SM00342">
    <property type="entry name" value="HTH_ARAC"/>
    <property type="match status" value="1"/>
</dbReference>
<dbReference type="GO" id="GO:0003700">
    <property type="term" value="F:DNA-binding transcription factor activity"/>
    <property type="evidence" value="ECO:0007669"/>
    <property type="project" value="InterPro"/>
</dbReference>
<evidence type="ECO:0000256" key="3">
    <source>
        <dbReference type="ARBA" id="ARBA00023163"/>
    </source>
</evidence>
<keyword evidence="1" id="KW-0805">Transcription regulation</keyword>
<dbReference type="InterPro" id="IPR018060">
    <property type="entry name" value="HTH_AraC"/>
</dbReference>
<dbReference type="Proteomes" id="UP000199214">
    <property type="component" value="Unassembled WGS sequence"/>
</dbReference>
<keyword evidence="2 5" id="KW-0238">DNA-binding</keyword>
<evidence type="ECO:0000313" key="5">
    <source>
        <dbReference type="EMBL" id="SEL06738.1"/>
    </source>
</evidence>
<evidence type="ECO:0000256" key="2">
    <source>
        <dbReference type="ARBA" id="ARBA00023125"/>
    </source>
</evidence>
<evidence type="ECO:0000256" key="1">
    <source>
        <dbReference type="ARBA" id="ARBA00023015"/>
    </source>
</evidence>
<evidence type="ECO:0000313" key="6">
    <source>
        <dbReference type="Proteomes" id="UP000199214"/>
    </source>
</evidence>
<evidence type="ECO:0000259" key="4">
    <source>
        <dbReference type="PROSITE" id="PS01124"/>
    </source>
</evidence>
<keyword evidence="6" id="KW-1185">Reference proteome</keyword>
<dbReference type="PANTHER" id="PTHR47893">
    <property type="entry name" value="REGULATORY PROTEIN PCHR"/>
    <property type="match status" value="1"/>
</dbReference>
<protein>
    <submittedName>
        <fullName evidence="5">AraC-type DNA-binding protein</fullName>
    </submittedName>
</protein>
<gene>
    <name evidence="5" type="ORF">SAMN05216382_1395</name>
</gene>
<accession>A0A1H7M729</accession>
<dbReference type="PROSITE" id="PS00041">
    <property type="entry name" value="HTH_ARAC_FAMILY_1"/>
    <property type="match status" value="1"/>
</dbReference>
<dbReference type="STRING" id="1855283.SAMN05216382_1395"/>
<organism evidence="5 6">
    <name type="scientific">Sphingomonas palmae</name>
    <dbReference type="NCBI Taxonomy" id="1855283"/>
    <lineage>
        <taxon>Bacteria</taxon>
        <taxon>Pseudomonadati</taxon>
        <taxon>Pseudomonadota</taxon>
        <taxon>Alphaproteobacteria</taxon>
        <taxon>Sphingomonadales</taxon>
        <taxon>Sphingomonadaceae</taxon>
        <taxon>Sphingomonas</taxon>
    </lineage>
</organism>
<proteinExistence type="predicted"/>
<dbReference type="InterPro" id="IPR018062">
    <property type="entry name" value="HTH_AraC-typ_CS"/>
</dbReference>
<keyword evidence="3" id="KW-0804">Transcription</keyword>
<feature type="domain" description="HTH araC/xylS-type" evidence="4">
    <location>
        <begin position="180"/>
        <end position="278"/>
    </location>
</feature>